<dbReference type="AlphaFoldDB" id="A0A4Z2FRJ8"/>
<sequence>MDFYPSVKKLAADLVRTPRHCACSPMIFLRNSLKRFLTKLVLKREEEVTFVTPTWKTPGLRRHSLLSIVTQCSPFAGGGSFERRGDALRVGVRTSVSTHLVLALNEELQDVPADLVVVLIQELSLRGDLQQLRHHSDLLSAHHRRHLLAIGLWCTNRDTLKPQTLMNLQTPIQLEMETKKLRGHCAYQGPLWFPLPAEIPLPLFMPHLSLSHQAMGFQQLPVSIHGPLIEVLHCAMRENPLCTPHIPILLKSQVVKSGALCPVLFWAGSLNLG</sequence>
<reference evidence="1 2" key="1">
    <citation type="submission" date="2019-03" db="EMBL/GenBank/DDBJ databases">
        <title>First draft genome of Liparis tanakae, snailfish: a comprehensive survey of snailfish specific genes.</title>
        <authorList>
            <person name="Kim W."/>
            <person name="Song I."/>
            <person name="Jeong J.-H."/>
            <person name="Kim D."/>
            <person name="Kim S."/>
            <person name="Ryu S."/>
            <person name="Song J.Y."/>
            <person name="Lee S.K."/>
        </authorList>
    </citation>
    <scope>NUCLEOTIDE SEQUENCE [LARGE SCALE GENOMIC DNA]</scope>
    <source>
        <tissue evidence="1">Muscle</tissue>
    </source>
</reference>
<dbReference type="Proteomes" id="UP000314294">
    <property type="component" value="Unassembled WGS sequence"/>
</dbReference>
<proteinExistence type="predicted"/>
<accession>A0A4Z2FRJ8</accession>
<organism evidence="1 2">
    <name type="scientific">Liparis tanakae</name>
    <name type="common">Tanaka's snailfish</name>
    <dbReference type="NCBI Taxonomy" id="230148"/>
    <lineage>
        <taxon>Eukaryota</taxon>
        <taxon>Metazoa</taxon>
        <taxon>Chordata</taxon>
        <taxon>Craniata</taxon>
        <taxon>Vertebrata</taxon>
        <taxon>Euteleostomi</taxon>
        <taxon>Actinopterygii</taxon>
        <taxon>Neopterygii</taxon>
        <taxon>Teleostei</taxon>
        <taxon>Neoteleostei</taxon>
        <taxon>Acanthomorphata</taxon>
        <taxon>Eupercaria</taxon>
        <taxon>Perciformes</taxon>
        <taxon>Cottioidei</taxon>
        <taxon>Cottales</taxon>
        <taxon>Liparidae</taxon>
        <taxon>Liparis</taxon>
    </lineage>
</organism>
<comment type="caution">
    <text evidence="1">The sequence shown here is derived from an EMBL/GenBank/DDBJ whole genome shotgun (WGS) entry which is preliminary data.</text>
</comment>
<protein>
    <submittedName>
        <fullName evidence="1">Uncharacterized protein</fullName>
    </submittedName>
</protein>
<evidence type="ECO:0000313" key="2">
    <source>
        <dbReference type="Proteomes" id="UP000314294"/>
    </source>
</evidence>
<evidence type="ECO:0000313" key="1">
    <source>
        <dbReference type="EMBL" id="TNN43778.1"/>
    </source>
</evidence>
<dbReference type="EMBL" id="SRLO01000946">
    <property type="protein sequence ID" value="TNN43778.1"/>
    <property type="molecule type" value="Genomic_DNA"/>
</dbReference>
<name>A0A4Z2FRJ8_9TELE</name>
<keyword evidence="2" id="KW-1185">Reference proteome</keyword>
<gene>
    <name evidence="1" type="ORF">EYF80_046049</name>
</gene>